<dbReference type="Pfam" id="PF00615">
    <property type="entry name" value="RGS"/>
    <property type="match status" value="1"/>
</dbReference>
<name>A0A163D730_PHYB8</name>
<protein>
    <recommendedName>
        <fullName evidence="2">RGS domain-containing protein</fullName>
    </recommendedName>
</protein>
<dbReference type="CDD" id="cd07440">
    <property type="entry name" value="RGS"/>
    <property type="match status" value="1"/>
</dbReference>
<feature type="chain" id="PRO_5007842319" description="RGS domain-containing protein" evidence="1">
    <location>
        <begin position="30"/>
        <end position="309"/>
    </location>
</feature>
<dbReference type="PANTHER" id="PTHR10845:SF267">
    <property type="entry name" value="REGULATOR OF G PROTEIN SIGNALING DOMAIN PROTEIN (AFU_ORTHOLOGUE AFUA_6G06860)"/>
    <property type="match status" value="1"/>
</dbReference>
<sequence>MPRIPGKGCLLNVHLLFVMISSTLHPSSALEGVTLEMVLQNRTQSPFSYDDFSLYLEHTYCAENLAFYKAVSSYHEAARLYFGDSTLDLTTDNVILKNSQPFYFSTIENYKLSPEELLRFEKLKMRFEDIITRFIMVNSSQEINIPSDIRQGLLNTYYTALNYHPAILCPAASQVLELMRVGAFLPFVTDPKRLVDIGKTCHSLRHYCSTPSLRSSFMLDSNIKSSESEDEISLKGEPGPQKLPSHLLVSLGLHSPNTTFRPHTLPGTLFQKIVSTFRPRPRPRPAKPLVPPPIEPGNSNYIPGLTTII</sequence>
<dbReference type="VEuPathDB" id="FungiDB:PHYBLDRAFT_66804"/>
<dbReference type="InterPro" id="IPR036305">
    <property type="entry name" value="RGS_sf"/>
</dbReference>
<evidence type="ECO:0000256" key="1">
    <source>
        <dbReference type="SAM" id="SignalP"/>
    </source>
</evidence>
<dbReference type="InParanoid" id="A0A163D730"/>
<dbReference type="Proteomes" id="UP000077315">
    <property type="component" value="Unassembled WGS sequence"/>
</dbReference>
<feature type="signal peptide" evidence="1">
    <location>
        <begin position="1"/>
        <end position="29"/>
    </location>
</feature>
<dbReference type="InterPro" id="IPR044926">
    <property type="entry name" value="RGS_subdomain_2"/>
</dbReference>
<reference evidence="4" key="1">
    <citation type="submission" date="2015-06" db="EMBL/GenBank/DDBJ databases">
        <title>Expansion of signal transduction pathways in fungi by whole-genome duplication.</title>
        <authorList>
            <consortium name="DOE Joint Genome Institute"/>
            <person name="Corrochano L.M."/>
            <person name="Kuo A."/>
            <person name="Marcet-Houben M."/>
            <person name="Polaino S."/>
            <person name="Salamov A."/>
            <person name="Villalobos J.M."/>
            <person name="Alvarez M.I."/>
            <person name="Avalos J."/>
            <person name="Benito E.P."/>
            <person name="Benoit I."/>
            <person name="Burger G."/>
            <person name="Camino L.P."/>
            <person name="Canovas D."/>
            <person name="Cerda-Olmedo E."/>
            <person name="Cheng J.-F."/>
            <person name="Dominguez A."/>
            <person name="Elias M."/>
            <person name="Eslava A.P."/>
            <person name="Glaser F."/>
            <person name="Grimwood J."/>
            <person name="Gutierrez G."/>
            <person name="Heitman J."/>
            <person name="Henrissat B."/>
            <person name="Iturriaga E.A."/>
            <person name="Lang B.F."/>
            <person name="Lavin J.L."/>
            <person name="Lee S."/>
            <person name="Li W."/>
            <person name="Lindquist E."/>
            <person name="Lopez-Garcia S."/>
            <person name="Luque E.M."/>
            <person name="Marcos A.T."/>
            <person name="Martin J."/>
            <person name="McCluskey K."/>
            <person name="Medina H.R."/>
            <person name="Miralles-Duran A."/>
            <person name="Miyazaki A."/>
            <person name="Munoz-Torres E."/>
            <person name="Oguiza J.A."/>
            <person name="Ohm R."/>
            <person name="Olmedo M."/>
            <person name="Orejas M."/>
            <person name="Ortiz-Castellanos L."/>
            <person name="Pisabarro A.G."/>
            <person name="Rodriguez-Romero J."/>
            <person name="Ruiz-Herrera J."/>
            <person name="Ruiz-Vazquez R."/>
            <person name="Sanz C."/>
            <person name="Schackwitz W."/>
            <person name="Schmutz J."/>
            <person name="Shahriari M."/>
            <person name="Shelest E."/>
            <person name="Silva-Franco F."/>
            <person name="Soanes D."/>
            <person name="Syed K."/>
            <person name="Tagua V.G."/>
            <person name="Talbot N.J."/>
            <person name="Thon M."/>
            <person name="De vries R.P."/>
            <person name="Wiebenga A."/>
            <person name="Yadav J.S."/>
            <person name="Braun E.L."/>
            <person name="Baker S."/>
            <person name="Garre V."/>
            <person name="Horwitz B."/>
            <person name="Torres-Martinez S."/>
            <person name="Idnurm A."/>
            <person name="Herrera-Estrella A."/>
            <person name="Gabaldon T."/>
            <person name="Grigoriev I.V."/>
        </authorList>
    </citation>
    <scope>NUCLEOTIDE SEQUENCE [LARGE SCALE GENOMIC DNA]</scope>
    <source>
        <strain evidence="4">NRRL 1555(-)</strain>
    </source>
</reference>
<dbReference type="SUPFAM" id="SSF48097">
    <property type="entry name" value="Regulator of G-protein signaling, RGS"/>
    <property type="match status" value="1"/>
</dbReference>
<dbReference type="PANTHER" id="PTHR10845">
    <property type="entry name" value="REGULATOR OF G PROTEIN SIGNALING"/>
    <property type="match status" value="1"/>
</dbReference>
<proteinExistence type="predicted"/>
<accession>A0A163D730</accession>
<evidence type="ECO:0000313" key="3">
    <source>
        <dbReference type="EMBL" id="OAD69230.1"/>
    </source>
</evidence>
<organism evidence="3 4">
    <name type="scientific">Phycomyces blakesleeanus (strain ATCC 8743b / DSM 1359 / FGSC 10004 / NBRC 33097 / NRRL 1555)</name>
    <dbReference type="NCBI Taxonomy" id="763407"/>
    <lineage>
        <taxon>Eukaryota</taxon>
        <taxon>Fungi</taxon>
        <taxon>Fungi incertae sedis</taxon>
        <taxon>Mucoromycota</taxon>
        <taxon>Mucoromycotina</taxon>
        <taxon>Mucoromycetes</taxon>
        <taxon>Mucorales</taxon>
        <taxon>Phycomycetaceae</taxon>
        <taxon>Phycomyces</taxon>
    </lineage>
</organism>
<dbReference type="AlphaFoldDB" id="A0A163D730"/>
<dbReference type="OrthoDB" id="10266999at2759"/>
<dbReference type="SMART" id="SM00315">
    <property type="entry name" value="RGS"/>
    <property type="match status" value="1"/>
</dbReference>
<dbReference type="EMBL" id="KV440992">
    <property type="protein sequence ID" value="OAD69230.1"/>
    <property type="molecule type" value="Genomic_DNA"/>
</dbReference>
<dbReference type="Gene3D" id="1.10.167.10">
    <property type="entry name" value="Regulator of G-protein Signalling 4, domain 2"/>
    <property type="match status" value="1"/>
</dbReference>
<dbReference type="RefSeq" id="XP_018287270.1">
    <property type="nucleotide sequence ID" value="XM_018441688.1"/>
</dbReference>
<dbReference type="GeneID" id="29002594"/>
<dbReference type="InterPro" id="IPR016137">
    <property type="entry name" value="RGS"/>
</dbReference>
<keyword evidence="4" id="KW-1185">Reference proteome</keyword>
<feature type="domain" description="RGS" evidence="2">
    <location>
        <begin position="38"/>
        <end position="195"/>
    </location>
</feature>
<evidence type="ECO:0000259" key="2">
    <source>
        <dbReference type="SMART" id="SM00315"/>
    </source>
</evidence>
<gene>
    <name evidence="3" type="ORF">PHYBLDRAFT_66804</name>
</gene>
<keyword evidence="1" id="KW-0732">Signal</keyword>
<evidence type="ECO:0000313" key="4">
    <source>
        <dbReference type="Proteomes" id="UP000077315"/>
    </source>
</evidence>